<dbReference type="OrthoDB" id="4333at2"/>
<dbReference type="Pfam" id="PF09130">
    <property type="entry name" value="DUF1932"/>
    <property type="match status" value="1"/>
</dbReference>
<feature type="domain" description="6-phosphogluconate dehydrogenase NADP-binding" evidence="1">
    <location>
        <begin position="7"/>
        <end position="151"/>
    </location>
</feature>
<evidence type="ECO:0000313" key="4">
    <source>
        <dbReference type="Proteomes" id="UP000445696"/>
    </source>
</evidence>
<dbReference type="SUPFAM" id="SSF51735">
    <property type="entry name" value="NAD(P)-binding Rossmann-fold domains"/>
    <property type="match status" value="1"/>
</dbReference>
<evidence type="ECO:0000259" key="1">
    <source>
        <dbReference type="Pfam" id="PF03446"/>
    </source>
</evidence>
<dbReference type="GO" id="GO:0050661">
    <property type="term" value="F:NADP binding"/>
    <property type="evidence" value="ECO:0007669"/>
    <property type="project" value="InterPro"/>
</dbReference>
<dbReference type="InterPro" id="IPR006115">
    <property type="entry name" value="6PGDH_NADP-bd"/>
</dbReference>
<evidence type="ECO:0000259" key="2">
    <source>
        <dbReference type="Pfam" id="PF09130"/>
    </source>
</evidence>
<dbReference type="Pfam" id="PF03446">
    <property type="entry name" value="NAD_binding_2"/>
    <property type="match status" value="1"/>
</dbReference>
<dbReference type="InterPro" id="IPR036291">
    <property type="entry name" value="NAD(P)-bd_dom_sf"/>
</dbReference>
<comment type="caution">
    <text evidence="3">The sequence shown here is derived from an EMBL/GenBank/DDBJ whole genome shotgun (WGS) entry which is preliminary data.</text>
</comment>
<protein>
    <submittedName>
        <fullName evidence="3">DUF1932 domain-containing protein</fullName>
    </submittedName>
</protein>
<feature type="domain" description="Phosphogluconate dehydrogenase NAD-binding putative C-terminal" evidence="2">
    <location>
        <begin position="202"/>
        <end position="270"/>
    </location>
</feature>
<dbReference type="Gene3D" id="3.40.50.720">
    <property type="entry name" value="NAD(P)-binding Rossmann-like Domain"/>
    <property type="match status" value="1"/>
</dbReference>
<name>A0A845ME77_9PROT</name>
<reference evidence="3 4" key="1">
    <citation type="journal article" date="2014" name="Int. J. Syst. Evol. Microbiol.">
        <title>Sneathiella chungangensis sp. nov., isolated from a marine sand, and emended description of the genus Sneathiella.</title>
        <authorList>
            <person name="Siamphan C."/>
            <person name="Kim H."/>
            <person name="Lee J.S."/>
            <person name="Kim W."/>
        </authorList>
    </citation>
    <scope>NUCLEOTIDE SEQUENCE [LARGE SCALE GENOMIC DNA]</scope>
    <source>
        <strain evidence="3 4">KCTC 32476</strain>
    </source>
</reference>
<dbReference type="InterPro" id="IPR008927">
    <property type="entry name" value="6-PGluconate_DH-like_C_sf"/>
</dbReference>
<dbReference type="Proteomes" id="UP000445696">
    <property type="component" value="Unassembled WGS sequence"/>
</dbReference>
<dbReference type="Gene3D" id="1.10.1040.10">
    <property type="entry name" value="N-(1-d-carboxylethyl)-l-norvaline Dehydrogenase, domain 2"/>
    <property type="match status" value="1"/>
</dbReference>
<dbReference type="AlphaFoldDB" id="A0A845ME77"/>
<proteinExistence type="predicted"/>
<gene>
    <name evidence="3" type="ORF">GQF03_06230</name>
</gene>
<keyword evidence="4" id="KW-1185">Reference proteome</keyword>
<dbReference type="EMBL" id="WTVA01000002">
    <property type="protein sequence ID" value="MZR21922.1"/>
    <property type="molecule type" value="Genomic_DNA"/>
</dbReference>
<organism evidence="3 4">
    <name type="scientific">Sneathiella chungangensis</name>
    <dbReference type="NCBI Taxonomy" id="1418234"/>
    <lineage>
        <taxon>Bacteria</taxon>
        <taxon>Pseudomonadati</taxon>
        <taxon>Pseudomonadota</taxon>
        <taxon>Alphaproteobacteria</taxon>
        <taxon>Sneathiellales</taxon>
        <taxon>Sneathiellaceae</taxon>
        <taxon>Sneathiella</taxon>
    </lineage>
</organism>
<evidence type="ECO:0000313" key="3">
    <source>
        <dbReference type="EMBL" id="MZR21922.1"/>
    </source>
</evidence>
<dbReference type="InterPro" id="IPR013328">
    <property type="entry name" value="6PGD_dom2"/>
</dbReference>
<dbReference type="RefSeq" id="WP_161338347.1">
    <property type="nucleotide sequence ID" value="NZ_JBHSDG010000001.1"/>
</dbReference>
<accession>A0A845ME77</accession>
<sequence length="304" mass="32793">MQEPYRIAFVGFGEAAMAFVKGWRDIGNLVIRAYDIKTDSGDGAVVAAKRGDYDALGVIGAETLADALEGAEVIFSLVTADQAFASADAAARHIGAGCLFFDCNSCAPGTKRRSAQCIETVGGRYVDVAVMSPVYPKLHKTPLLVSGPHSAAAMTVLDCLQMDAKVLEGDVGRASSVKMIRSIMMKGLEALFAECVLAGRVAGVDENVLASLDVTYPGFDFTKRAAYSFERMTEHGKRRAEEMKEVALTIEELGLPSDMARATVQWQQRIGVLGLEAGEDKYQSRADAVLARIHEICEERELEE</sequence>
<dbReference type="InterPro" id="IPR015814">
    <property type="entry name" value="Pgluconate_DH_NAD-bd_C"/>
</dbReference>
<dbReference type="SUPFAM" id="SSF48179">
    <property type="entry name" value="6-phosphogluconate dehydrogenase C-terminal domain-like"/>
    <property type="match status" value="1"/>
</dbReference>